<protein>
    <recommendedName>
        <fullName evidence="9">Kinetochore protein SPC25</fullName>
    </recommendedName>
</protein>
<dbReference type="InterPro" id="IPR045143">
    <property type="entry name" value="Spc25"/>
</dbReference>
<comment type="function">
    <text evidence="9">Acts as a component of the essential kinetochore-associated NDC80 complex, which is required for chromosome segregation and spindle checkpoint activity.</text>
</comment>
<evidence type="ECO:0000313" key="12">
    <source>
        <dbReference type="EMBL" id="CAD8709107.1"/>
    </source>
</evidence>
<gene>
    <name evidence="12" type="ORF">MANT1106_LOCUS11790</name>
</gene>
<evidence type="ECO:0000259" key="11">
    <source>
        <dbReference type="Pfam" id="PF08234"/>
    </source>
</evidence>
<keyword evidence="4 9" id="KW-0132">Cell division</keyword>
<dbReference type="AlphaFoldDB" id="A0A7S0XB46"/>
<evidence type="ECO:0000256" key="3">
    <source>
        <dbReference type="ARBA" id="ARBA00022454"/>
    </source>
</evidence>
<comment type="subunit">
    <text evidence="9">Component of the NDC80 complex.</text>
</comment>
<dbReference type="FunFam" id="3.30.457.50:FF:000001">
    <property type="entry name" value="Probable kinetochore protein spc25"/>
    <property type="match status" value="1"/>
</dbReference>
<keyword evidence="8 9" id="KW-0137">Centromere</keyword>
<keyword evidence="5 9" id="KW-0498">Mitosis</keyword>
<evidence type="ECO:0000256" key="10">
    <source>
        <dbReference type="SAM" id="Coils"/>
    </source>
</evidence>
<comment type="subcellular location">
    <subcellularLocation>
        <location evidence="1">Chromosome</location>
        <location evidence="1">Centromere</location>
    </subcellularLocation>
    <subcellularLocation>
        <location evidence="9">Nucleus</location>
    </subcellularLocation>
    <subcellularLocation>
        <location evidence="9">Chromosome</location>
        <location evidence="9">Centromere</location>
        <location evidence="9">Kinetochore</location>
    </subcellularLocation>
</comment>
<evidence type="ECO:0000256" key="8">
    <source>
        <dbReference type="ARBA" id="ARBA00023328"/>
    </source>
</evidence>
<dbReference type="GO" id="GO:0007059">
    <property type="term" value="P:chromosome segregation"/>
    <property type="evidence" value="ECO:0007669"/>
    <property type="project" value="InterPro"/>
</dbReference>
<organism evidence="12">
    <name type="scientific">Mantoniella antarctica</name>
    <dbReference type="NCBI Taxonomy" id="81844"/>
    <lineage>
        <taxon>Eukaryota</taxon>
        <taxon>Viridiplantae</taxon>
        <taxon>Chlorophyta</taxon>
        <taxon>Mamiellophyceae</taxon>
        <taxon>Mamiellales</taxon>
        <taxon>Mamiellaceae</taxon>
        <taxon>Mantoniella</taxon>
    </lineage>
</organism>
<dbReference type="Pfam" id="PF08234">
    <property type="entry name" value="Spindle_Spc25"/>
    <property type="match status" value="1"/>
</dbReference>
<keyword evidence="9" id="KW-0995">Kinetochore</keyword>
<feature type="domain" description="Chromosome segregation protein Spc25 C-terminal" evidence="11">
    <location>
        <begin position="166"/>
        <end position="235"/>
    </location>
</feature>
<name>A0A7S0XB46_9CHLO</name>
<evidence type="ECO:0000256" key="6">
    <source>
        <dbReference type="ARBA" id="ARBA00023054"/>
    </source>
</evidence>
<dbReference type="CDD" id="cd23784">
    <property type="entry name" value="RWD_Spc25"/>
    <property type="match status" value="1"/>
</dbReference>
<evidence type="ECO:0000256" key="7">
    <source>
        <dbReference type="ARBA" id="ARBA00023306"/>
    </source>
</evidence>
<evidence type="ECO:0000256" key="9">
    <source>
        <dbReference type="RuleBase" id="RU367150"/>
    </source>
</evidence>
<evidence type="ECO:0000256" key="1">
    <source>
        <dbReference type="ARBA" id="ARBA00004584"/>
    </source>
</evidence>
<dbReference type="GO" id="GO:0005634">
    <property type="term" value="C:nucleus"/>
    <property type="evidence" value="ECO:0007669"/>
    <property type="project" value="UniProtKB-SubCell"/>
</dbReference>
<dbReference type="InterPro" id="IPR013255">
    <property type="entry name" value="Spc25_C"/>
</dbReference>
<keyword evidence="3 9" id="KW-0158">Chromosome</keyword>
<reference evidence="12" key="1">
    <citation type="submission" date="2021-01" db="EMBL/GenBank/DDBJ databases">
        <authorList>
            <person name="Corre E."/>
            <person name="Pelletier E."/>
            <person name="Niang G."/>
            <person name="Scheremetjew M."/>
            <person name="Finn R."/>
            <person name="Kale V."/>
            <person name="Holt S."/>
            <person name="Cochrane G."/>
            <person name="Meng A."/>
            <person name="Brown T."/>
            <person name="Cohen L."/>
        </authorList>
    </citation>
    <scope>NUCLEOTIDE SEQUENCE</scope>
    <source>
        <strain evidence="12">SL-175</strain>
    </source>
</reference>
<dbReference type="PANTHER" id="PTHR14281:SF0">
    <property type="entry name" value="KINETOCHORE PROTEIN SPC25"/>
    <property type="match status" value="1"/>
</dbReference>
<keyword evidence="9" id="KW-0539">Nucleus</keyword>
<keyword evidence="7 9" id="KW-0131">Cell cycle</keyword>
<evidence type="ECO:0000256" key="5">
    <source>
        <dbReference type="ARBA" id="ARBA00022776"/>
    </source>
</evidence>
<accession>A0A7S0XB46</accession>
<keyword evidence="6 10" id="KW-0175">Coiled coil</keyword>
<proteinExistence type="inferred from homology"/>
<dbReference type="EMBL" id="HBFC01019701">
    <property type="protein sequence ID" value="CAD8709107.1"/>
    <property type="molecule type" value="Transcribed_RNA"/>
</dbReference>
<sequence length="284" mass="31360">MSAAVAHAGGSSEDLSTLVDLDALQGELDGALGQVDMWVARRELSIKEAVLEHKDTMVAAEELKVELREKEETSVVASRELRRRRAGEQADLDGLREEATQLRELGKGLPEELQTSREHVHFERTELERETAALAGDEMVKAQVLQAHHSAVDLYRRRLGLRFEIGEDQEFRFFFRLVDPADHEREFMVAVRVKDEGGYEVVDCAPEVEVAALLEACNRTDNLSGFVRGFRMAFRSLVAAEEMPGLTSHAVAANGAADVAPPADVYSTTSVASIGDMLEMLPLQ</sequence>
<dbReference type="GO" id="GO:0051301">
    <property type="term" value="P:cell division"/>
    <property type="evidence" value="ECO:0007669"/>
    <property type="project" value="UniProtKB-UniRule"/>
</dbReference>
<comment type="similarity">
    <text evidence="2 9">Belongs to the SPC25 family.</text>
</comment>
<dbReference type="GO" id="GO:0031262">
    <property type="term" value="C:Ndc80 complex"/>
    <property type="evidence" value="ECO:0007669"/>
    <property type="project" value="InterPro"/>
</dbReference>
<evidence type="ECO:0000256" key="2">
    <source>
        <dbReference type="ARBA" id="ARBA00006379"/>
    </source>
</evidence>
<dbReference type="Gene3D" id="3.30.457.50">
    <property type="entry name" value="Chromosome segregation protein Spc25"/>
    <property type="match status" value="1"/>
</dbReference>
<evidence type="ECO:0000256" key="4">
    <source>
        <dbReference type="ARBA" id="ARBA00022618"/>
    </source>
</evidence>
<dbReference type="PANTHER" id="PTHR14281">
    <property type="entry name" value="KINETOCHORE PROTEIN SPC25-RELATED"/>
    <property type="match status" value="1"/>
</dbReference>
<feature type="coiled-coil region" evidence="10">
    <location>
        <begin position="50"/>
        <end position="105"/>
    </location>
</feature>